<dbReference type="PROSITE" id="PS50011">
    <property type="entry name" value="PROTEIN_KINASE_DOM"/>
    <property type="match status" value="1"/>
</dbReference>
<evidence type="ECO:0000256" key="5">
    <source>
        <dbReference type="ARBA" id="ARBA00022840"/>
    </source>
</evidence>
<evidence type="ECO:0000256" key="4">
    <source>
        <dbReference type="ARBA" id="ARBA00022777"/>
    </source>
</evidence>
<keyword evidence="7" id="KW-0812">Transmembrane</keyword>
<protein>
    <recommendedName>
        <fullName evidence="1">non-specific serine/threonine protein kinase</fullName>
        <ecNumber evidence="1">2.7.11.1</ecNumber>
    </recommendedName>
</protein>
<keyword evidence="7" id="KW-1133">Transmembrane helix</keyword>
<reference evidence="9 10" key="1">
    <citation type="journal article" date="2019" name="Int. J. Syst. Evol. Microbiol.">
        <title>The Global Catalogue of Microorganisms (GCM) 10K type strain sequencing project: providing services to taxonomists for standard genome sequencing and annotation.</title>
        <authorList>
            <consortium name="The Broad Institute Genomics Platform"/>
            <consortium name="The Broad Institute Genome Sequencing Center for Infectious Disease"/>
            <person name="Wu L."/>
            <person name="Ma J."/>
        </authorList>
    </citation>
    <scope>NUCLEOTIDE SEQUENCE [LARGE SCALE GENOMIC DNA]</scope>
    <source>
        <strain evidence="9 10">JCM 10671</strain>
    </source>
</reference>
<keyword evidence="5" id="KW-0067">ATP-binding</keyword>
<evidence type="ECO:0000256" key="2">
    <source>
        <dbReference type="ARBA" id="ARBA00022679"/>
    </source>
</evidence>
<gene>
    <name evidence="9" type="ORF">GCM10009547_41040</name>
</gene>
<dbReference type="InterPro" id="IPR000719">
    <property type="entry name" value="Prot_kinase_dom"/>
</dbReference>
<dbReference type="EC" id="2.7.11.1" evidence="1"/>
<evidence type="ECO:0000313" key="9">
    <source>
        <dbReference type="EMBL" id="GAA0632945.1"/>
    </source>
</evidence>
<evidence type="ECO:0000256" key="3">
    <source>
        <dbReference type="ARBA" id="ARBA00022741"/>
    </source>
</evidence>
<evidence type="ECO:0000313" key="10">
    <source>
        <dbReference type="Proteomes" id="UP001500957"/>
    </source>
</evidence>
<dbReference type="InterPro" id="IPR011009">
    <property type="entry name" value="Kinase-like_dom_sf"/>
</dbReference>
<keyword evidence="10" id="KW-1185">Reference proteome</keyword>
<dbReference type="PANTHER" id="PTHR43671:SF13">
    <property type="entry name" value="SERINE_THREONINE-PROTEIN KINASE NEK2"/>
    <property type="match status" value="1"/>
</dbReference>
<proteinExistence type="predicted"/>
<name>A0ABN1H8S8_9ACTN</name>
<evidence type="ECO:0000256" key="1">
    <source>
        <dbReference type="ARBA" id="ARBA00012513"/>
    </source>
</evidence>
<dbReference type="SUPFAM" id="SSF56112">
    <property type="entry name" value="Protein kinase-like (PK-like)"/>
    <property type="match status" value="1"/>
</dbReference>
<feature type="compositionally biased region" description="Pro residues" evidence="6">
    <location>
        <begin position="534"/>
        <end position="564"/>
    </location>
</feature>
<feature type="compositionally biased region" description="Pro residues" evidence="6">
    <location>
        <begin position="477"/>
        <end position="526"/>
    </location>
</feature>
<keyword evidence="7" id="KW-0472">Membrane</keyword>
<dbReference type="Gene3D" id="1.10.510.10">
    <property type="entry name" value="Transferase(Phosphotransferase) domain 1"/>
    <property type="match status" value="1"/>
</dbReference>
<organism evidence="9 10">
    <name type="scientific">Sporichthya brevicatena</name>
    <dbReference type="NCBI Taxonomy" id="171442"/>
    <lineage>
        <taxon>Bacteria</taxon>
        <taxon>Bacillati</taxon>
        <taxon>Actinomycetota</taxon>
        <taxon>Actinomycetes</taxon>
        <taxon>Sporichthyales</taxon>
        <taxon>Sporichthyaceae</taxon>
        <taxon>Sporichthya</taxon>
    </lineage>
</organism>
<feature type="transmembrane region" description="Helical" evidence="7">
    <location>
        <begin position="423"/>
        <end position="445"/>
    </location>
</feature>
<feature type="region of interest" description="Disordered" evidence="6">
    <location>
        <begin position="450"/>
        <end position="572"/>
    </location>
</feature>
<dbReference type="CDD" id="cd14014">
    <property type="entry name" value="STKc_PknB_like"/>
    <property type="match status" value="1"/>
</dbReference>
<accession>A0ABN1H8S8</accession>
<comment type="caution">
    <text evidence="9">The sequence shown here is derived from an EMBL/GenBank/DDBJ whole genome shotgun (WGS) entry which is preliminary data.</text>
</comment>
<evidence type="ECO:0000259" key="8">
    <source>
        <dbReference type="PROSITE" id="PS50011"/>
    </source>
</evidence>
<dbReference type="Proteomes" id="UP001500957">
    <property type="component" value="Unassembled WGS sequence"/>
</dbReference>
<dbReference type="RefSeq" id="WP_344608259.1">
    <property type="nucleotide sequence ID" value="NZ_BAAAHE010000044.1"/>
</dbReference>
<dbReference type="PROSITE" id="PS00109">
    <property type="entry name" value="PROTEIN_KINASE_TYR"/>
    <property type="match status" value="1"/>
</dbReference>
<dbReference type="Pfam" id="PF00069">
    <property type="entry name" value="Pkinase"/>
    <property type="match status" value="1"/>
</dbReference>
<dbReference type="PANTHER" id="PTHR43671">
    <property type="entry name" value="SERINE/THREONINE-PROTEIN KINASE NEK"/>
    <property type="match status" value="1"/>
</dbReference>
<dbReference type="InterPro" id="IPR008266">
    <property type="entry name" value="Tyr_kinase_AS"/>
</dbReference>
<dbReference type="EMBL" id="BAAAHE010000044">
    <property type="protein sequence ID" value="GAA0632945.1"/>
    <property type="molecule type" value="Genomic_DNA"/>
</dbReference>
<feature type="domain" description="Protein kinase" evidence="8">
    <location>
        <begin position="9"/>
        <end position="264"/>
    </location>
</feature>
<evidence type="ECO:0000256" key="7">
    <source>
        <dbReference type="SAM" id="Phobius"/>
    </source>
</evidence>
<sequence length="572" mass="58190">MERLPGTPYLAGEVMGRGPHGAVFTAQDAAERRLAVKVLTPDLSGGDASAREFAGQRDTLTSLRHPHLMPVYDIVLTDTGLLAVVSERAEGGNLRQALEVVRTFPPSEACRLGAQIARALASLHATGLVHGDLTSTNILFNDSGSRPAVRVSDAGLTRWLAGLGRGWIPVGAAAYAAPEVAAGGVPGASADLYALGVLLHEMCVGVPPFTGDPADVTRRHVEEVPVRPAGIPDQLWVLIAALLAKDGAARVGPAAAVAGYLDAIAADVDRVPPAAPIGPIAAAVPLAPLPDISAPGSAWVDEPIGDVSPTAETDVLPVVEPPAWTPPPADPAPWERPPVEPAAYDPYPSSGSYGESGGYDAGAYDAGAYAAAAGYGAGGYGGAGYGPVGSDPVEVAAAADAEEERARNAAYLAMYERDRRRRFAIIAAVVLLSVIGVGVAIGAVLGGGDGDDDPGTDDPGIVLPTPGFPGDLEETPTPTPEESPTPTPEESPTPTPTPLAPGTTPTPTPEPTPTPTPTPVPTPTPTIPVVTVTPPDPTPTPTPTPTEEPTPTPTPTLTPEPTPPAVELEQGE</sequence>
<dbReference type="Gene3D" id="3.30.200.20">
    <property type="entry name" value="Phosphorylase Kinase, domain 1"/>
    <property type="match status" value="1"/>
</dbReference>
<keyword evidence="2" id="KW-0808">Transferase</keyword>
<keyword evidence="4" id="KW-0418">Kinase</keyword>
<evidence type="ECO:0000256" key="6">
    <source>
        <dbReference type="SAM" id="MobiDB-lite"/>
    </source>
</evidence>
<keyword evidence="3" id="KW-0547">Nucleotide-binding</keyword>
<dbReference type="InterPro" id="IPR050660">
    <property type="entry name" value="NEK_Ser/Thr_kinase"/>
</dbReference>